<feature type="transmembrane region" description="Helical" evidence="1">
    <location>
        <begin position="21"/>
        <end position="41"/>
    </location>
</feature>
<organism evidence="2 3">
    <name type="scientific">Halobium palmae</name>
    <dbReference type="NCBI Taxonomy" id="1776492"/>
    <lineage>
        <taxon>Archaea</taxon>
        <taxon>Methanobacteriati</taxon>
        <taxon>Methanobacteriota</taxon>
        <taxon>Stenosarchaea group</taxon>
        <taxon>Halobacteria</taxon>
        <taxon>Halobacteriales</taxon>
        <taxon>Haloferacaceae</taxon>
        <taxon>Halobium</taxon>
    </lineage>
</organism>
<name>A0ABD5S5G8_9EURY</name>
<proteinExistence type="predicted"/>
<reference evidence="2 3" key="1">
    <citation type="journal article" date="2019" name="Int. J. Syst. Evol. Microbiol.">
        <title>The Global Catalogue of Microorganisms (GCM) 10K type strain sequencing project: providing services to taxonomists for standard genome sequencing and annotation.</title>
        <authorList>
            <consortium name="The Broad Institute Genomics Platform"/>
            <consortium name="The Broad Institute Genome Sequencing Center for Infectious Disease"/>
            <person name="Wu L."/>
            <person name="Ma J."/>
        </authorList>
    </citation>
    <scope>NUCLEOTIDE SEQUENCE [LARGE SCALE GENOMIC DNA]</scope>
    <source>
        <strain evidence="2 3">NBRC 111368</strain>
    </source>
</reference>
<keyword evidence="3" id="KW-1185">Reference proteome</keyword>
<dbReference type="Proteomes" id="UP001596328">
    <property type="component" value="Unassembled WGS sequence"/>
</dbReference>
<keyword evidence="1" id="KW-1133">Transmembrane helix</keyword>
<keyword evidence="1" id="KW-0812">Transmembrane</keyword>
<feature type="transmembrane region" description="Helical" evidence="1">
    <location>
        <begin position="47"/>
        <end position="64"/>
    </location>
</feature>
<keyword evidence="1" id="KW-0472">Membrane</keyword>
<feature type="non-terminal residue" evidence="2">
    <location>
        <position position="78"/>
    </location>
</feature>
<evidence type="ECO:0000313" key="2">
    <source>
        <dbReference type="EMBL" id="MFC6726938.1"/>
    </source>
</evidence>
<protein>
    <submittedName>
        <fullName evidence="2">Uncharacterized protein</fullName>
    </submittedName>
</protein>
<dbReference type="AlphaFoldDB" id="A0ABD5S5G8"/>
<sequence>MSVLRSLRRGVGAVVGNPSMFAPAAVLALLGLPPLVLLVAGRTLLSSGYQFVLLLVAPLFLYLLKEPSILSKSFTSMR</sequence>
<gene>
    <name evidence="2" type="ORF">ACFQE1_21675</name>
</gene>
<comment type="caution">
    <text evidence="2">The sequence shown here is derived from an EMBL/GenBank/DDBJ whole genome shotgun (WGS) entry which is preliminary data.</text>
</comment>
<dbReference type="EMBL" id="JBHSWU010001530">
    <property type="protein sequence ID" value="MFC6726938.1"/>
    <property type="molecule type" value="Genomic_DNA"/>
</dbReference>
<evidence type="ECO:0000313" key="3">
    <source>
        <dbReference type="Proteomes" id="UP001596328"/>
    </source>
</evidence>
<evidence type="ECO:0000256" key="1">
    <source>
        <dbReference type="SAM" id="Phobius"/>
    </source>
</evidence>
<accession>A0ABD5S5G8</accession>